<feature type="compositionally biased region" description="Basic and acidic residues" evidence="1">
    <location>
        <begin position="322"/>
        <end position="331"/>
    </location>
</feature>
<keyword evidence="3" id="KW-1185">Reference proteome</keyword>
<dbReference type="EMBL" id="JALJOR010000020">
    <property type="protein sequence ID" value="KAK9803681.1"/>
    <property type="molecule type" value="Genomic_DNA"/>
</dbReference>
<dbReference type="Proteomes" id="UP001489004">
    <property type="component" value="Unassembled WGS sequence"/>
</dbReference>
<gene>
    <name evidence="2" type="ORF">WJX72_011643</name>
</gene>
<feature type="compositionally biased region" description="Acidic residues" evidence="1">
    <location>
        <begin position="232"/>
        <end position="248"/>
    </location>
</feature>
<proteinExistence type="predicted"/>
<name>A0AAW1P428_9CHLO</name>
<evidence type="ECO:0000313" key="2">
    <source>
        <dbReference type="EMBL" id="KAK9803681.1"/>
    </source>
</evidence>
<dbReference type="AlphaFoldDB" id="A0AAW1P428"/>
<feature type="region of interest" description="Disordered" evidence="1">
    <location>
        <begin position="227"/>
        <end position="248"/>
    </location>
</feature>
<dbReference type="PANTHER" id="PTHR31511:SF12">
    <property type="entry name" value="RHO TERMINATION FACTOR N-TERMINAL DOMAIN-CONTAINING PROTEIN"/>
    <property type="match status" value="1"/>
</dbReference>
<protein>
    <submittedName>
        <fullName evidence="2">Uncharacterized protein</fullName>
    </submittedName>
</protein>
<evidence type="ECO:0000313" key="3">
    <source>
        <dbReference type="Proteomes" id="UP001489004"/>
    </source>
</evidence>
<dbReference type="PANTHER" id="PTHR31511">
    <property type="entry name" value="PROTEIN CBG23764"/>
    <property type="match status" value="1"/>
</dbReference>
<feature type="region of interest" description="Disordered" evidence="1">
    <location>
        <begin position="280"/>
        <end position="331"/>
    </location>
</feature>
<evidence type="ECO:0000256" key="1">
    <source>
        <dbReference type="SAM" id="MobiDB-lite"/>
    </source>
</evidence>
<sequence length="331" mass="37511">MGLWPSGNFETDDFTGDLPSYLENNKDEQVRIVSEEVAKRRQIKVQFRVQCLYRKDSILSNFVEAFEHTGSGKEFVRVEKFTILVIDFKPSRVGRYLPLPKRIASSEACLNVHNQDDFCLKYCLAIHRNLATNPAIANNLNKPHAVKNGVPTLEPTKKFKKAFETLNFEGVEFPCNLDQLKLVEDLNKVNIMVYALDNNNLPYQYRWSDMPHPGDTMILLMLHAAPEPGELSTDDDSEAEDEPTCEVDGEIEDWNMPFEDQKARRALPLFRKEELLAKHKITSPCSNGRNGQPILSFPDPESTKISQTPSPPTRAIKSQGGVREHPEPADG</sequence>
<comment type="caution">
    <text evidence="2">The sequence shown here is derived from an EMBL/GenBank/DDBJ whole genome shotgun (WGS) entry which is preliminary data.</text>
</comment>
<organism evidence="2 3">
    <name type="scientific">[Myrmecia] bisecta</name>
    <dbReference type="NCBI Taxonomy" id="41462"/>
    <lineage>
        <taxon>Eukaryota</taxon>
        <taxon>Viridiplantae</taxon>
        <taxon>Chlorophyta</taxon>
        <taxon>core chlorophytes</taxon>
        <taxon>Trebouxiophyceae</taxon>
        <taxon>Trebouxiales</taxon>
        <taxon>Trebouxiaceae</taxon>
        <taxon>Myrmecia</taxon>
    </lineage>
</organism>
<reference evidence="2 3" key="1">
    <citation type="journal article" date="2024" name="Nat. Commun.">
        <title>Phylogenomics reveals the evolutionary origins of lichenization in chlorophyte algae.</title>
        <authorList>
            <person name="Puginier C."/>
            <person name="Libourel C."/>
            <person name="Otte J."/>
            <person name="Skaloud P."/>
            <person name="Haon M."/>
            <person name="Grisel S."/>
            <person name="Petersen M."/>
            <person name="Berrin J.G."/>
            <person name="Delaux P.M."/>
            <person name="Dal Grande F."/>
            <person name="Keller J."/>
        </authorList>
    </citation>
    <scope>NUCLEOTIDE SEQUENCE [LARGE SCALE GENOMIC DNA]</scope>
    <source>
        <strain evidence="2 3">SAG 2043</strain>
    </source>
</reference>
<accession>A0AAW1P428</accession>